<evidence type="ECO:0000313" key="3">
    <source>
        <dbReference type="Proteomes" id="UP001204061"/>
    </source>
</evidence>
<dbReference type="Proteomes" id="UP001204061">
    <property type="component" value="Unassembled WGS sequence"/>
</dbReference>
<dbReference type="RefSeq" id="WP_257725760.1">
    <property type="nucleotide sequence ID" value="NZ_JACSZS010000005.1"/>
</dbReference>
<sequence length="84" mass="9698">MSWQIALHMKKQRRQWPTGPPEGNGAATLPSLKSPTWSRLIIHDRLNRIVSKDNEMCHIRHPEPDPNPFDNIPIKPHAVAQQHK</sequence>
<accession>A0AAW5MAE7</accession>
<proteinExistence type="predicted"/>
<comment type="caution">
    <text evidence="2">The sequence shown here is derived from an EMBL/GenBank/DDBJ whole genome shotgun (WGS) entry which is preliminary data.</text>
</comment>
<feature type="region of interest" description="Disordered" evidence="1">
    <location>
        <begin position="1"/>
        <end position="32"/>
    </location>
</feature>
<dbReference type="EMBL" id="JANLFC010000057">
    <property type="protein sequence ID" value="MCR4450249.1"/>
    <property type="molecule type" value="Genomic_DNA"/>
</dbReference>
<gene>
    <name evidence="2" type="ORF">NS965_17835</name>
</gene>
<protein>
    <submittedName>
        <fullName evidence="2">Uncharacterized protein</fullName>
    </submittedName>
</protein>
<name>A0AAW5MAE7_AERVE</name>
<reference evidence="2" key="1">
    <citation type="submission" date="2022-08" db="EMBL/GenBank/DDBJ databases">
        <title>A global survey of hypervirulent Aeromonas hydrophila identified this emerging pathogen in farmed fish in the lower Mekong River basin.</title>
        <authorList>
            <person name="Xu T."/>
            <person name="Rasmussen-Ivey C.R."/>
            <person name="Moen F.S."/>
            <person name="Fernandez Bravo A."/>
            <person name="Lamy B."/>
            <person name="Beaz-Hidalgo R."/>
            <person name="Khan C.D."/>
            <person name="Castro Escarpulli G."/>
            <person name="Yasin I.S.M."/>
            <person name="Figueras M.J."/>
            <person name="Azzam Sayuti M."/>
            <person name="Karim M.M."/>
            <person name="Alam K.M."/>
            <person name="Le T.T.T."/>
            <person name="Thao N.H.P."/>
            <person name="Addo S."/>
            <person name="Duodu S."/>
            <person name="Ali S."/>
            <person name="Mey S."/>
            <person name="Somony T."/>
            <person name="Liles M.R."/>
        </authorList>
    </citation>
    <scope>NUCLEOTIDE SEQUENCE</scope>
    <source>
        <strain evidence="2">0.14</strain>
    </source>
</reference>
<dbReference type="AlphaFoldDB" id="A0AAW5MAE7"/>
<evidence type="ECO:0000256" key="1">
    <source>
        <dbReference type="SAM" id="MobiDB-lite"/>
    </source>
</evidence>
<evidence type="ECO:0000313" key="2">
    <source>
        <dbReference type="EMBL" id="MCR4450249.1"/>
    </source>
</evidence>
<organism evidence="2 3">
    <name type="scientific">Aeromonas veronii</name>
    <dbReference type="NCBI Taxonomy" id="654"/>
    <lineage>
        <taxon>Bacteria</taxon>
        <taxon>Pseudomonadati</taxon>
        <taxon>Pseudomonadota</taxon>
        <taxon>Gammaproteobacteria</taxon>
        <taxon>Aeromonadales</taxon>
        <taxon>Aeromonadaceae</taxon>
        <taxon>Aeromonas</taxon>
    </lineage>
</organism>
<feature type="region of interest" description="Disordered" evidence="1">
    <location>
        <begin position="60"/>
        <end position="84"/>
    </location>
</feature>